<name>A0A9D2Q4S0_9FIRM</name>
<gene>
    <name evidence="2" type="ORF">H9698_08950</name>
</gene>
<dbReference type="AlphaFoldDB" id="A0A9D2Q4S0"/>
<evidence type="ECO:0000313" key="2">
    <source>
        <dbReference type="EMBL" id="HJC72903.1"/>
    </source>
</evidence>
<reference evidence="2" key="2">
    <citation type="submission" date="2021-04" db="EMBL/GenBank/DDBJ databases">
        <authorList>
            <person name="Gilroy R."/>
        </authorList>
    </citation>
    <scope>NUCLEOTIDE SEQUENCE</scope>
    <source>
        <strain evidence="2">5933</strain>
    </source>
</reference>
<keyword evidence="1" id="KW-0732">Signal</keyword>
<proteinExistence type="predicted"/>
<dbReference type="Proteomes" id="UP000823918">
    <property type="component" value="Unassembled WGS sequence"/>
</dbReference>
<comment type="caution">
    <text evidence="2">The sequence shown here is derived from an EMBL/GenBank/DDBJ whole genome shotgun (WGS) entry which is preliminary data.</text>
</comment>
<feature type="signal peptide" evidence="1">
    <location>
        <begin position="1"/>
        <end position="24"/>
    </location>
</feature>
<protein>
    <submittedName>
        <fullName evidence="2">Uncharacterized protein</fullName>
    </submittedName>
</protein>
<evidence type="ECO:0000256" key="1">
    <source>
        <dbReference type="SAM" id="SignalP"/>
    </source>
</evidence>
<evidence type="ECO:0000313" key="3">
    <source>
        <dbReference type="Proteomes" id="UP000823918"/>
    </source>
</evidence>
<accession>A0A9D2Q4S0</accession>
<feature type="chain" id="PRO_5039021172" evidence="1">
    <location>
        <begin position="25"/>
        <end position="174"/>
    </location>
</feature>
<reference evidence="2" key="1">
    <citation type="journal article" date="2021" name="PeerJ">
        <title>Extensive microbial diversity within the chicken gut microbiome revealed by metagenomics and culture.</title>
        <authorList>
            <person name="Gilroy R."/>
            <person name="Ravi A."/>
            <person name="Getino M."/>
            <person name="Pursley I."/>
            <person name="Horton D.L."/>
            <person name="Alikhan N.F."/>
            <person name="Baker D."/>
            <person name="Gharbi K."/>
            <person name="Hall N."/>
            <person name="Watson M."/>
            <person name="Adriaenssens E.M."/>
            <person name="Foster-Nyarko E."/>
            <person name="Jarju S."/>
            <person name="Secka A."/>
            <person name="Antonio M."/>
            <person name="Oren A."/>
            <person name="Chaudhuri R.R."/>
            <person name="La Ragione R."/>
            <person name="Hildebrand F."/>
            <person name="Pallen M.J."/>
        </authorList>
    </citation>
    <scope>NUCLEOTIDE SEQUENCE</scope>
    <source>
        <strain evidence="2">5933</strain>
    </source>
</reference>
<sequence>MKKSWKIKVVFILALCFLWLPGCAAEGEAQTYILPDVYVDAQALIDDNKGSNRCEDIYLNEDGSLTLVLTERQRKWWADPGDMEHTILPVMKMMGVSIEYSDDYTEMTCSAPDGVAEAASPMIRSFAWQAELIQILGGSETWSLEVTVVNKDTGEIEQKVTMPDEELDWSFLEG</sequence>
<dbReference type="EMBL" id="DWWA01000046">
    <property type="protein sequence ID" value="HJC72903.1"/>
    <property type="molecule type" value="Genomic_DNA"/>
</dbReference>
<organism evidence="2 3">
    <name type="scientific">Candidatus Ruthenibacterium merdavium</name>
    <dbReference type="NCBI Taxonomy" id="2838752"/>
    <lineage>
        <taxon>Bacteria</taxon>
        <taxon>Bacillati</taxon>
        <taxon>Bacillota</taxon>
        <taxon>Clostridia</taxon>
        <taxon>Eubacteriales</taxon>
        <taxon>Oscillospiraceae</taxon>
        <taxon>Ruthenibacterium</taxon>
    </lineage>
</organism>